<accession>A0A9J9LFN5</accession>
<dbReference type="SUPFAM" id="SSF47598">
    <property type="entry name" value="Ribbon-helix-helix"/>
    <property type="match status" value="1"/>
</dbReference>
<protein>
    <recommendedName>
        <fullName evidence="1">Antitoxin FitA-like ribbon-helix-helix domain-containing protein</fullName>
    </recommendedName>
</protein>
<feature type="domain" description="Antitoxin FitA-like ribbon-helix-helix" evidence="1">
    <location>
        <begin position="7"/>
        <end position="45"/>
    </location>
</feature>
<dbReference type="InterPro" id="IPR053853">
    <property type="entry name" value="FitA-like_RHH"/>
</dbReference>
<dbReference type="Gene3D" id="1.10.1220.10">
    <property type="entry name" value="Met repressor-like"/>
    <property type="match status" value="1"/>
</dbReference>
<dbReference type="GO" id="GO:0006355">
    <property type="term" value="P:regulation of DNA-templated transcription"/>
    <property type="evidence" value="ECO:0007669"/>
    <property type="project" value="InterPro"/>
</dbReference>
<dbReference type="EMBL" id="CP000699">
    <property type="protein sequence ID" value="ABQ70233.1"/>
    <property type="molecule type" value="Genomic_DNA"/>
</dbReference>
<gene>
    <name evidence="2" type="ordered locus">Swit_3888</name>
</gene>
<dbReference type="Pfam" id="PF22513">
    <property type="entry name" value="FitA-like_RHH"/>
    <property type="match status" value="1"/>
</dbReference>
<proteinExistence type="predicted"/>
<sequence length="89" mass="9802">MDLLAMPAVTIRNLSEEAHRALKIRAAHHGRSTEAEMRDILEGAVRPANRVRIGSALSRLSRDAGLTNADFEALDQARDRKPAEPLGFE</sequence>
<dbReference type="Proteomes" id="UP000001989">
    <property type="component" value="Chromosome"/>
</dbReference>
<dbReference type="KEGG" id="swi:Swit_3888"/>
<evidence type="ECO:0000313" key="3">
    <source>
        <dbReference type="Proteomes" id="UP000001989"/>
    </source>
</evidence>
<organism evidence="2 3">
    <name type="scientific">Rhizorhabdus wittichii (strain DSM 6014 / CCUG 31198 / JCM 15750 / NBRC 105917 / EY 4224 / RW1)</name>
    <name type="common">Sphingomonas wittichii</name>
    <dbReference type="NCBI Taxonomy" id="392499"/>
    <lineage>
        <taxon>Bacteria</taxon>
        <taxon>Pseudomonadati</taxon>
        <taxon>Pseudomonadota</taxon>
        <taxon>Alphaproteobacteria</taxon>
        <taxon>Sphingomonadales</taxon>
        <taxon>Sphingomonadaceae</taxon>
        <taxon>Rhizorhabdus</taxon>
    </lineage>
</organism>
<dbReference type="InterPro" id="IPR013321">
    <property type="entry name" value="Arc_rbn_hlx_hlx"/>
</dbReference>
<dbReference type="AlphaFoldDB" id="A0A9J9LFN5"/>
<keyword evidence="3" id="KW-1185">Reference proteome</keyword>
<evidence type="ECO:0000313" key="2">
    <source>
        <dbReference type="EMBL" id="ABQ70233.1"/>
    </source>
</evidence>
<dbReference type="InterPro" id="IPR010985">
    <property type="entry name" value="Ribbon_hlx_hlx"/>
</dbReference>
<evidence type="ECO:0000259" key="1">
    <source>
        <dbReference type="Pfam" id="PF22513"/>
    </source>
</evidence>
<reference evidence="2 3" key="1">
    <citation type="journal article" date="2010" name="J. Bacteriol.">
        <title>Genome sequence of the dioxin-mineralizing bacterium Sphingomonas wittichii RW1.</title>
        <authorList>
            <person name="Miller T.R."/>
            <person name="Delcher A.L."/>
            <person name="Salzberg S.L."/>
            <person name="Saunders E."/>
            <person name="Detter J.C."/>
            <person name="Halden R.U."/>
        </authorList>
    </citation>
    <scope>NUCLEOTIDE SEQUENCE [LARGE SCALE GENOMIC DNA]</scope>
    <source>
        <strain evidence="3">DSM 6014 / CCUG 31198 / JCM 15750 / NBRC 105917 / EY 4224 / RW1</strain>
    </source>
</reference>
<name>A0A9J9LFN5_RHIWR</name>